<dbReference type="InterPro" id="IPR013328">
    <property type="entry name" value="6PGD_dom2"/>
</dbReference>
<evidence type="ECO:0000313" key="7">
    <source>
        <dbReference type="Proteomes" id="UP000291613"/>
    </source>
</evidence>
<dbReference type="InterPro" id="IPR006115">
    <property type="entry name" value="6PGDH_NADP-bd"/>
</dbReference>
<dbReference type="InterPro" id="IPR051265">
    <property type="entry name" value="HIBADH-related_NP60_sf"/>
</dbReference>
<comment type="caution">
    <text evidence="6">The sequence shown here is derived from an EMBL/GenBank/DDBJ whole genome shotgun (WGS) entry which is preliminary data.</text>
</comment>
<dbReference type="OrthoDB" id="9812907at2"/>
<keyword evidence="7" id="KW-1185">Reference proteome</keyword>
<evidence type="ECO:0000259" key="4">
    <source>
        <dbReference type="Pfam" id="PF03446"/>
    </source>
</evidence>
<accession>A0A4Q9GMI5</accession>
<feature type="active site" evidence="3">
    <location>
        <position position="169"/>
    </location>
</feature>
<dbReference type="Pfam" id="PF03446">
    <property type="entry name" value="NAD_binding_2"/>
    <property type="match status" value="1"/>
</dbReference>
<dbReference type="Pfam" id="PF14833">
    <property type="entry name" value="NAD_binding_11"/>
    <property type="match status" value="1"/>
</dbReference>
<keyword evidence="2" id="KW-0520">NAD</keyword>
<dbReference type="GO" id="GO:0016491">
    <property type="term" value="F:oxidoreductase activity"/>
    <property type="evidence" value="ECO:0007669"/>
    <property type="project" value="UniProtKB-KW"/>
</dbReference>
<dbReference type="EMBL" id="SIUB01000003">
    <property type="protein sequence ID" value="TBN53924.1"/>
    <property type="molecule type" value="Genomic_DNA"/>
</dbReference>
<sequence>MHVGLIGLGNMGAGLARNLMKGGHELTVWNRSPGPVEALVAEGATRAEKPADAFQTDVTLSMLSQDEAIEEVVVASGALDAAKAGCVHVNLSTVSVAFADRMAALHGEKGVGYVAAPVLGRPDAAAAGKLNVLAAGAADSLAKARPLLELFAAKVWEFGEKPSRANVVKLAVNFSLASMIETLGEAGSLAEAYGIGRADLYELMTNTLFSAPAYKTYGALIEDGTFEPAGFKMTLGLKDVRLALAAGEAQRTPLPIASVLRDGFIEAIAAGDGEKDWSGLAGGAFRRAGRPLG</sequence>
<dbReference type="RefSeq" id="WP_131003184.1">
    <property type="nucleotide sequence ID" value="NZ_JBHSZR010000003.1"/>
</dbReference>
<evidence type="ECO:0000256" key="3">
    <source>
        <dbReference type="PIRSR" id="PIRSR000103-1"/>
    </source>
</evidence>
<dbReference type="PIRSF" id="PIRSF000103">
    <property type="entry name" value="HIBADH"/>
    <property type="match status" value="1"/>
</dbReference>
<dbReference type="InterPro" id="IPR036291">
    <property type="entry name" value="NAD(P)-bd_dom_sf"/>
</dbReference>
<dbReference type="SUPFAM" id="SSF48179">
    <property type="entry name" value="6-phosphogluconate dehydrogenase C-terminal domain-like"/>
    <property type="match status" value="1"/>
</dbReference>
<dbReference type="InterPro" id="IPR029154">
    <property type="entry name" value="HIBADH-like_NADP-bd"/>
</dbReference>
<dbReference type="AlphaFoldDB" id="A0A4Q9GMI5"/>
<evidence type="ECO:0000259" key="5">
    <source>
        <dbReference type="Pfam" id="PF14833"/>
    </source>
</evidence>
<organism evidence="6 7">
    <name type="scientific">Hansschlegelia quercus</name>
    <dbReference type="NCBI Taxonomy" id="2528245"/>
    <lineage>
        <taxon>Bacteria</taxon>
        <taxon>Pseudomonadati</taxon>
        <taxon>Pseudomonadota</taxon>
        <taxon>Alphaproteobacteria</taxon>
        <taxon>Hyphomicrobiales</taxon>
        <taxon>Methylopilaceae</taxon>
        <taxon>Hansschlegelia</taxon>
    </lineage>
</organism>
<dbReference type="GO" id="GO:0051287">
    <property type="term" value="F:NAD binding"/>
    <property type="evidence" value="ECO:0007669"/>
    <property type="project" value="InterPro"/>
</dbReference>
<dbReference type="Proteomes" id="UP000291613">
    <property type="component" value="Unassembled WGS sequence"/>
</dbReference>
<dbReference type="InterPro" id="IPR015815">
    <property type="entry name" value="HIBADH-related"/>
</dbReference>
<evidence type="ECO:0000256" key="1">
    <source>
        <dbReference type="ARBA" id="ARBA00023002"/>
    </source>
</evidence>
<dbReference type="SUPFAM" id="SSF51735">
    <property type="entry name" value="NAD(P)-binding Rossmann-fold domains"/>
    <property type="match status" value="1"/>
</dbReference>
<dbReference type="GO" id="GO:0050661">
    <property type="term" value="F:NADP binding"/>
    <property type="evidence" value="ECO:0007669"/>
    <property type="project" value="InterPro"/>
</dbReference>
<keyword evidence="1" id="KW-0560">Oxidoreductase</keyword>
<gene>
    <name evidence="6" type="ORF">EYR15_09080</name>
</gene>
<protein>
    <submittedName>
        <fullName evidence="6">NAD(P)-dependent oxidoreductase</fullName>
    </submittedName>
</protein>
<dbReference type="InterPro" id="IPR008927">
    <property type="entry name" value="6-PGluconate_DH-like_C_sf"/>
</dbReference>
<evidence type="ECO:0000313" key="6">
    <source>
        <dbReference type="EMBL" id="TBN53924.1"/>
    </source>
</evidence>
<proteinExistence type="predicted"/>
<dbReference type="PANTHER" id="PTHR43580:SF2">
    <property type="entry name" value="CYTOKINE-LIKE NUCLEAR FACTOR N-PAC"/>
    <property type="match status" value="1"/>
</dbReference>
<feature type="domain" description="3-hydroxyisobutyrate dehydrogenase-like NAD-binding" evidence="5">
    <location>
        <begin position="165"/>
        <end position="280"/>
    </location>
</feature>
<feature type="domain" description="6-phosphogluconate dehydrogenase NADP-binding" evidence="4">
    <location>
        <begin position="3"/>
        <end position="156"/>
    </location>
</feature>
<name>A0A4Q9GMI5_9HYPH</name>
<reference evidence="6 7" key="1">
    <citation type="submission" date="2019-02" db="EMBL/GenBank/DDBJ databases">
        <title>Hansschlegelia quercus sp. nov., a novel methylotrophic bacterium from buds of oak (Quercus robur L.).</title>
        <authorList>
            <person name="Agafonova N.V."/>
            <person name="Kaparullina E.N."/>
            <person name="Grouzdev D.S."/>
            <person name="Doronina N.V."/>
        </authorList>
    </citation>
    <scope>NUCLEOTIDE SEQUENCE [LARGE SCALE GENOMIC DNA]</scope>
    <source>
        <strain evidence="6 7">Dub</strain>
    </source>
</reference>
<dbReference type="Gene3D" id="3.40.50.720">
    <property type="entry name" value="NAD(P)-binding Rossmann-like Domain"/>
    <property type="match status" value="1"/>
</dbReference>
<evidence type="ECO:0000256" key="2">
    <source>
        <dbReference type="ARBA" id="ARBA00023027"/>
    </source>
</evidence>
<dbReference type="PANTHER" id="PTHR43580">
    <property type="entry name" value="OXIDOREDUCTASE GLYR1-RELATED"/>
    <property type="match status" value="1"/>
</dbReference>
<dbReference type="Gene3D" id="1.10.1040.10">
    <property type="entry name" value="N-(1-d-carboxylethyl)-l-norvaline Dehydrogenase, domain 2"/>
    <property type="match status" value="1"/>
</dbReference>